<dbReference type="Proteomes" id="UP000834106">
    <property type="component" value="Chromosome 17"/>
</dbReference>
<protein>
    <recommendedName>
        <fullName evidence="3">U-box domain-containing protein</fullName>
    </recommendedName>
</protein>
<evidence type="ECO:0000313" key="5">
    <source>
        <dbReference type="Proteomes" id="UP000834106"/>
    </source>
</evidence>
<organism evidence="4 5">
    <name type="scientific">Fraxinus pennsylvanica</name>
    <dbReference type="NCBI Taxonomy" id="56036"/>
    <lineage>
        <taxon>Eukaryota</taxon>
        <taxon>Viridiplantae</taxon>
        <taxon>Streptophyta</taxon>
        <taxon>Embryophyta</taxon>
        <taxon>Tracheophyta</taxon>
        <taxon>Spermatophyta</taxon>
        <taxon>Magnoliopsida</taxon>
        <taxon>eudicotyledons</taxon>
        <taxon>Gunneridae</taxon>
        <taxon>Pentapetalae</taxon>
        <taxon>asterids</taxon>
        <taxon>lamiids</taxon>
        <taxon>Lamiales</taxon>
        <taxon>Oleaceae</taxon>
        <taxon>Oleeae</taxon>
        <taxon>Fraxinus</taxon>
    </lineage>
</organism>
<evidence type="ECO:0000256" key="1">
    <source>
        <dbReference type="ARBA" id="ARBA00004906"/>
    </source>
</evidence>
<keyword evidence="2" id="KW-0808">Transferase</keyword>
<dbReference type="PROSITE" id="PS50896">
    <property type="entry name" value="LISH"/>
    <property type="match status" value="1"/>
</dbReference>
<reference evidence="4" key="1">
    <citation type="submission" date="2023-05" db="EMBL/GenBank/DDBJ databases">
        <authorList>
            <person name="Huff M."/>
        </authorList>
    </citation>
    <scope>NUCLEOTIDE SEQUENCE</scope>
</reference>
<dbReference type="PANTHER" id="PTHR44376">
    <property type="entry name" value="TRANSCRIPTIONAL REGULATOR OF FILAMENTOUS GROWTH FLO8"/>
    <property type="match status" value="1"/>
</dbReference>
<dbReference type="PANTHER" id="PTHR44376:SF8">
    <property type="entry name" value="TRANSCRIPTIONAL COREPRESSOR LEUNIG-LIKE"/>
    <property type="match status" value="1"/>
</dbReference>
<dbReference type="Gene3D" id="3.30.40.10">
    <property type="entry name" value="Zinc/RING finger domain, C3HC4 (zinc finger)"/>
    <property type="match status" value="1"/>
</dbReference>
<name>A0AAD2A294_9LAMI</name>
<keyword evidence="5" id="KW-1185">Reference proteome</keyword>
<dbReference type="EMBL" id="OU503052">
    <property type="protein sequence ID" value="CAI9779674.1"/>
    <property type="molecule type" value="Genomic_DNA"/>
</dbReference>
<comment type="pathway">
    <text evidence="1">Protein modification; protein ubiquitination.</text>
</comment>
<feature type="domain" description="U-box" evidence="3">
    <location>
        <begin position="1"/>
        <end position="50"/>
    </location>
</feature>
<dbReference type="GO" id="GO:0016567">
    <property type="term" value="P:protein ubiquitination"/>
    <property type="evidence" value="ECO:0007669"/>
    <property type="project" value="InterPro"/>
</dbReference>
<dbReference type="GO" id="GO:0003714">
    <property type="term" value="F:transcription corepressor activity"/>
    <property type="evidence" value="ECO:0007669"/>
    <property type="project" value="InterPro"/>
</dbReference>
<gene>
    <name evidence="4" type="ORF">FPE_LOCUS27104</name>
</gene>
<accession>A0AAD2A294</accession>
<dbReference type="AlphaFoldDB" id="A0AAD2A294"/>
<dbReference type="InterPro" id="IPR003613">
    <property type="entry name" value="Ubox_domain"/>
</dbReference>
<dbReference type="SUPFAM" id="SSF57850">
    <property type="entry name" value="RING/U-box"/>
    <property type="match status" value="1"/>
</dbReference>
<dbReference type="GO" id="GO:0004842">
    <property type="term" value="F:ubiquitin-protein transferase activity"/>
    <property type="evidence" value="ECO:0007669"/>
    <property type="project" value="InterPro"/>
</dbReference>
<evidence type="ECO:0000259" key="3">
    <source>
        <dbReference type="PROSITE" id="PS51698"/>
    </source>
</evidence>
<dbReference type="PROSITE" id="PS51698">
    <property type="entry name" value="U_BOX"/>
    <property type="match status" value="1"/>
</dbReference>
<dbReference type="InterPro" id="IPR013083">
    <property type="entry name" value="Znf_RING/FYVE/PHD"/>
</dbReference>
<evidence type="ECO:0000256" key="2">
    <source>
        <dbReference type="ARBA" id="ARBA00022679"/>
    </source>
</evidence>
<dbReference type="Pfam" id="PF04564">
    <property type="entry name" value="U-box"/>
    <property type="match status" value="1"/>
</dbReference>
<dbReference type="Pfam" id="PF08513">
    <property type="entry name" value="LisH"/>
    <property type="match status" value="1"/>
</dbReference>
<evidence type="ECO:0000313" key="4">
    <source>
        <dbReference type="EMBL" id="CAI9779674.1"/>
    </source>
</evidence>
<dbReference type="InterPro" id="IPR044716">
    <property type="entry name" value="LEUNIG-like"/>
</dbReference>
<sequence>MYERSSIEKWLATGNLICPVTMLKVHDDSIVSNHTLCHLINKWLKSEFNVDSIRLLQVTFGTSPQKCRDFQEKLRVVEMQGRLDLYIHDYMARNNMHASAENFAREAGVALNDVEINPPEGFLTDWWSLFWNMYTNRVEAPRRHETLEASSSKETTRNVNPTMLRPDFRHVLNICPEVQRSDPNILQDVGPRTTPRPDMINLLHGISPEMNQNALLKRASPRMNQDEFGHFPISQGFNMNHGQPMPNFVSGKVCKQEFPRLPALNSMSNSQLPNIAQLAQMLPSSSNFSPLQQQISKKHQLEVNRVDGAGASAKKYIIIEPSNGTPEPKVEHSDIGLSIFWFDIIGNVQGIHFYGTEDHALLHNLWYESKDSVSLMANNRVDGTLPNNDNRSAEASQRHAFDDAFNTMVTFLWSPCRRTSMTGKDDTVVITDDALIQQNATLMIEQESELDTLDSLVTSLVLPIKGFDDEPYGIPPRAWWLEKQLPGEGSAIYRRDLV</sequence>
<proteinExistence type="predicted"/>
<dbReference type="InterPro" id="IPR006594">
    <property type="entry name" value="LisH"/>
</dbReference>